<dbReference type="PANTHER" id="PTHR43727:SF2">
    <property type="entry name" value="GROUP IV DECARBOXYLASE"/>
    <property type="match status" value="1"/>
</dbReference>
<name>A0A836CQQ3_9STRA</name>
<organism evidence="9 10">
    <name type="scientific">Tribonema minus</name>
    <dbReference type="NCBI Taxonomy" id="303371"/>
    <lineage>
        <taxon>Eukaryota</taxon>
        <taxon>Sar</taxon>
        <taxon>Stramenopiles</taxon>
        <taxon>Ochrophyta</taxon>
        <taxon>PX clade</taxon>
        <taxon>Xanthophyceae</taxon>
        <taxon>Tribonematales</taxon>
        <taxon>Tribonemataceae</taxon>
        <taxon>Tribonema</taxon>
    </lineage>
</organism>
<evidence type="ECO:0000259" key="8">
    <source>
        <dbReference type="Pfam" id="PF02784"/>
    </source>
</evidence>
<evidence type="ECO:0008006" key="11">
    <source>
        <dbReference type="Google" id="ProtNLM"/>
    </source>
</evidence>
<evidence type="ECO:0000313" key="9">
    <source>
        <dbReference type="EMBL" id="KAG5192146.1"/>
    </source>
</evidence>
<keyword evidence="10" id="KW-1185">Reference proteome</keyword>
<dbReference type="CDD" id="cd06828">
    <property type="entry name" value="PLPDE_III_DapDC"/>
    <property type="match status" value="1"/>
</dbReference>
<protein>
    <recommendedName>
        <fullName evidence="11">Diaminopimelate decarboxylase</fullName>
    </recommendedName>
</protein>
<dbReference type="InterPro" id="IPR022643">
    <property type="entry name" value="De-COase2_C"/>
</dbReference>
<comment type="cofactor">
    <cofactor evidence="1 5">
        <name>pyridoxal 5'-phosphate</name>
        <dbReference type="ChEBI" id="CHEBI:597326"/>
    </cofactor>
</comment>
<dbReference type="SUPFAM" id="SSF51419">
    <property type="entry name" value="PLP-binding barrel"/>
    <property type="match status" value="1"/>
</dbReference>
<keyword evidence="4" id="KW-0456">Lyase</keyword>
<feature type="domain" description="Orn/DAP/Arg decarboxylase 2 N-terminal" evidence="8">
    <location>
        <begin position="48"/>
        <end position="280"/>
    </location>
</feature>
<dbReference type="Gene3D" id="2.40.37.10">
    <property type="entry name" value="Lyase, Ornithine Decarboxylase, Chain A, domain 1"/>
    <property type="match status" value="1"/>
</dbReference>
<evidence type="ECO:0000256" key="6">
    <source>
        <dbReference type="RuleBase" id="RU003737"/>
    </source>
</evidence>
<dbReference type="InterPro" id="IPR029066">
    <property type="entry name" value="PLP-binding_barrel"/>
</dbReference>
<reference evidence="9" key="1">
    <citation type="submission" date="2021-02" db="EMBL/GenBank/DDBJ databases">
        <title>First Annotated Genome of the Yellow-green Alga Tribonema minus.</title>
        <authorList>
            <person name="Mahan K.M."/>
        </authorList>
    </citation>
    <scope>NUCLEOTIDE SEQUENCE</scope>
    <source>
        <strain evidence="9">UTEX B ZZ1240</strain>
    </source>
</reference>
<accession>A0A836CQQ3</accession>
<keyword evidence="2" id="KW-0210">Decarboxylase</keyword>
<dbReference type="InterPro" id="IPR002986">
    <property type="entry name" value="DAP_deCOOHase_LysA"/>
</dbReference>
<feature type="active site" description="Proton donor" evidence="5">
    <location>
        <position position="348"/>
    </location>
</feature>
<dbReference type="InterPro" id="IPR009006">
    <property type="entry name" value="Ala_racemase/Decarboxylase_C"/>
</dbReference>
<sequence>MVAAEPEVETKLEQLRFLTPETAEAVRSTYGTPAYVYDVASLKANARECLSFPNAFGLTVRFAMKSCPNAAVLQLFNSMGLHIDASSGWEVRRAMAAGVPADHISLSTQELPRDFAELLGAGVRVNACSLSQASAAALALPGHHVGLRVNPGLGSGGTKRTNVGGPGSSFGIWHEQLGEAEAIIAKHGLHVARIHTHIGSGSDPAVWQRVSGLSLDLMRRFPTATHLNLGGGYKVGRMSYEYSTDLKVIGEPVKGDFEAFAAETGRRLHLEIEPGTFLVANVGAIVSTIQDIVSTSGDEGHTFIKLDAGMTDLLRPSLYGAQHPLVTLPAGGAKRGPPRPYVVVGHCCESGDILTPAPGEPDVIAERVLGEARIGDVCVVEGCGAYVSGMSAKNYNSFPEAPEVLLGEDGQLHLVRRRQALEQIYQNELPLPESIMS</sequence>
<dbReference type="InterPro" id="IPR022644">
    <property type="entry name" value="De-COase2_N"/>
</dbReference>
<comment type="caution">
    <text evidence="9">The sequence shown here is derived from an EMBL/GenBank/DDBJ whole genome shotgun (WGS) entry which is preliminary data.</text>
</comment>
<dbReference type="GO" id="GO:0009089">
    <property type="term" value="P:lysine biosynthetic process via diaminopimelate"/>
    <property type="evidence" value="ECO:0007669"/>
    <property type="project" value="InterPro"/>
</dbReference>
<dbReference type="Pfam" id="PF02784">
    <property type="entry name" value="Orn_Arg_deC_N"/>
    <property type="match status" value="1"/>
</dbReference>
<dbReference type="PRINTS" id="PR01179">
    <property type="entry name" value="ODADCRBXLASE"/>
</dbReference>
<feature type="domain" description="Orn/DAP/Arg decarboxylase 2 C-terminal" evidence="7">
    <location>
        <begin position="35"/>
        <end position="384"/>
    </location>
</feature>
<gene>
    <name evidence="9" type="ORF">JKP88DRAFT_173881</name>
</gene>
<evidence type="ECO:0000256" key="5">
    <source>
        <dbReference type="PIRSR" id="PIRSR600183-50"/>
    </source>
</evidence>
<dbReference type="PRINTS" id="PR01181">
    <property type="entry name" value="DAPDCRBXLASE"/>
</dbReference>
<feature type="modified residue" description="N6-(pyridoxal phosphate)lysine" evidence="5">
    <location>
        <position position="65"/>
    </location>
</feature>
<evidence type="ECO:0000259" key="7">
    <source>
        <dbReference type="Pfam" id="PF00278"/>
    </source>
</evidence>
<keyword evidence="3 5" id="KW-0663">Pyridoxal phosphate</keyword>
<dbReference type="GO" id="GO:0008836">
    <property type="term" value="F:diaminopimelate decarboxylase activity"/>
    <property type="evidence" value="ECO:0007669"/>
    <property type="project" value="InterPro"/>
</dbReference>
<evidence type="ECO:0000256" key="2">
    <source>
        <dbReference type="ARBA" id="ARBA00022793"/>
    </source>
</evidence>
<evidence type="ECO:0000313" key="10">
    <source>
        <dbReference type="Proteomes" id="UP000664859"/>
    </source>
</evidence>
<dbReference type="OrthoDB" id="5034579at2759"/>
<proteinExistence type="inferred from homology"/>
<dbReference type="Pfam" id="PF00278">
    <property type="entry name" value="Orn_DAP_Arg_deC"/>
    <property type="match status" value="1"/>
</dbReference>
<dbReference type="Proteomes" id="UP000664859">
    <property type="component" value="Unassembled WGS sequence"/>
</dbReference>
<dbReference type="PANTHER" id="PTHR43727">
    <property type="entry name" value="DIAMINOPIMELATE DECARBOXYLASE"/>
    <property type="match status" value="1"/>
</dbReference>
<dbReference type="AlphaFoldDB" id="A0A836CQQ3"/>
<evidence type="ECO:0000256" key="3">
    <source>
        <dbReference type="ARBA" id="ARBA00022898"/>
    </source>
</evidence>
<dbReference type="SUPFAM" id="SSF50621">
    <property type="entry name" value="Alanine racemase C-terminal domain-like"/>
    <property type="match status" value="1"/>
</dbReference>
<evidence type="ECO:0000256" key="1">
    <source>
        <dbReference type="ARBA" id="ARBA00001933"/>
    </source>
</evidence>
<comment type="similarity">
    <text evidence="6">Belongs to the Orn/Lys/Arg decarboxylase class-II family.</text>
</comment>
<dbReference type="Gene3D" id="3.20.20.10">
    <property type="entry name" value="Alanine racemase"/>
    <property type="match status" value="1"/>
</dbReference>
<evidence type="ECO:0000256" key="4">
    <source>
        <dbReference type="ARBA" id="ARBA00023239"/>
    </source>
</evidence>
<dbReference type="EMBL" id="JAFCMP010000010">
    <property type="protein sequence ID" value="KAG5192146.1"/>
    <property type="molecule type" value="Genomic_DNA"/>
</dbReference>
<dbReference type="InterPro" id="IPR000183">
    <property type="entry name" value="Orn/DAP/Arg_de-COase"/>
</dbReference>